<accession>A0ABY2TTX9</accession>
<evidence type="ECO:0000256" key="1">
    <source>
        <dbReference type="ARBA" id="ARBA00022729"/>
    </source>
</evidence>
<evidence type="ECO:0000256" key="2">
    <source>
        <dbReference type="SAM" id="SignalP"/>
    </source>
</evidence>
<keyword evidence="4" id="KW-1185">Reference proteome</keyword>
<organism evidence="3 4">
    <name type="scientific">Brachyspira catarrhinii</name>
    <dbReference type="NCBI Taxonomy" id="2528966"/>
    <lineage>
        <taxon>Bacteria</taxon>
        <taxon>Pseudomonadati</taxon>
        <taxon>Spirochaetota</taxon>
        <taxon>Spirochaetia</taxon>
        <taxon>Brachyspirales</taxon>
        <taxon>Brachyspiraceae</taxon>
        <taxon>Brachyspira</taxon>
    </lineage>
</organism>
<gene>
    <name evidence="3" type="ORF">EZH24_00725</name>
</gene>
<evidence type="ECO:0000313" key="3">
    <source>
        <dbReference type="EMBL" id="TKZ36321.1"/>
    </source>
</evidence>
<keyword evidence="1 2" id="KW-0732">Signal</keyword>
<comment type="caution">
    <text evidence="3">The sequence shown here is derived from an EMBL/GenBank/DDBJ whole genome shotgun (WGS) entry which is preliminary data.</text>
</comment>
<keyword evidence="3" id="KW-0449">Lipoprotein</keyword>
<protein>
    <submittedName>
        <fullName evidence="3">Outer membrane lipoprotein carrier protein LolA</fullName>
    </submittedName>
</protein>
<feature type="signal peptide" evidence="2">
    <location>
        <begin position="1"/>
        <end position="18"/>
    </location>
</feature>
<dbReference type="InterPro" id="IPR004564">
    <property type="entry name" value="OM_lipoprot_carrier_LolA-like"/>
</dbReference>
<dbReference type="EMBL" id="SJDU01000008">
    <property type="protein sequence ID" value="TKZ36321.1"/>
    <property type="molecule type" value="Genomic_DNA"/>
</dbReference>
<proteinExistence type="predicted"/>
<name>A0ABY2TTX9_9SPIR</name>
<dbReference type="SUPFAM" id="SSF89392">
    <property type="entry name" value="Prokaryotic lipoproteins and lipoprotein localization factors"/>
    <property type="match status" value="1"/>
</dbReference>
<evidence type="ECO:0000313" key="4">
    <source>
        <dbReference type="Proteomes" id="UP000310168"/>
    </source>
</evidence>
<dbReference type="InterPro" id="IPR029046">
    <property type="entry name" value="LolA/LolB/LppX"/>
</dbReference>
<reference evidence="3 4" key="1">
    <citation type="journal article" date="2019" name="Anaerobe">
        <title>Brachyspira catarrhinii sp. nov., an anaerobic intestinal spirochaete isolated from vervet monkeys may have been misidentified as Brachyspira aalborgi in previous studies.</title>
        <authorList>
            <person name="Phillips N.D."/>
            <person name="La T."/>
            <person name="Hampson D.J."/>
        </authorList>
    </citation>
    <scope>NUCLEOTIDE SEQUENCE [LARGE SCALE GENOMIC DNA]</scope>
    <source>
        <strain evidence="3 4">Z12</strain>
    </source>
</reference>
<feature type="chain" id="PRO_5045385269" evidence="2">
    <location>
        <begin position="19"/>
        <end position="192"/>
    </location>
</feature>
<dbReference type="Pfam" id="PF03548">
    <property type="entry name" value="LolA"/>
    <property type="match status" value="1"/>
</dbReference>
<sequence>MLKCFILIYFLSSIFLTAQIKSEYKDAKLLKGDYKQILYFNRNQKSFESSGDFFIASGYGICWFTKKPKESITIMGEKSISMILPNGEKKILSDSSNATFSQIANIIKSIFTYDEKAINDSFDKTEDENKNIIYIPKNDDLKKILNKIEIEISEKGYIERIKIYNKNGYTEYIMNVVYVGNEITDNEKKYFE</sequence>
<dbReference type="Proteomes" id="UP000310168">
    <property type="component" value="Unassembled WGS sequence"/>
</dbReference>
<dbReference type="CDD" id="cd16325">
    <property type="entry name" value="LolA"/>
    <property type="match status" value="1"/>
</dbReference>
<dbReference type="Gene3D" id="2.50.20.10">
    <property type="entry name" value="Lipoprotein localisation LolA/LolB/LppX"/>
    <property type="match status" value="1"/>
</dbReference>